<dbReference type="STRING" id="1217970.SAMN05444002_1275"/>
<gene>
    <name evidence="2" type="ORF">SAMN05444002_1275</name>
</gene>
<evidence type="ECO:0000256" key="1">
    <source>
        <dbReference type="SAM" id="Phobius"/>
    </source>
</evidence>
<dbReference type="RefSeq" id="WP_074255364.1">
    <property type="nucleotide sequence ID" value="NZ_FSRL01000001.1"/>
</dbReference>
<keyword evidence="1" id="KW-1133">Transmembrane helix</keyword>
<protein>
    <submittedName>
        <fullName evidence="2">Uncharacterized protein</fullName>
    </submittedName>
</protein>
<name>A0A1N6F141_9RHOB</name>
<evidence type="ECO:0000313" key="3">
    <source>
        <dbReference type="Proteomes" id="UP000184932"/>
    </source>
</evidence>
<dbReference type="AlphaFoldDB" id="A0A1N6F141"/>
<dbReference type="EMBL" id="FSRL01000001">
    <property type="protein sequence ID" value="SIN88946.1"/>
    <property type="molecule type" value="Genomic_DNA"/>
</dbReference>
<dbReference type="OrthoDB" id="9805913at2"/>
<dbReference type="Proteomes" id="UP000184932">
    <property type="component" value="Unassembled WGS sequence"/>
</dbReference>
<sequence>MVSIDRHSRGEGLRITERLGGYVLAEDGEIAPGQAMGRLFGVSLIVAGLGLLVLPVGVAMVTKVVIVAGLVVTGGIFAARGGAAERMELEVDLEKRLLRRRRLCGSGRAQLVAQWSFDAISGIDVEGETGRGALFVQSGGRKGAVLRGAPEALRDAARRIGADLLRCRKAG</sequence>
<proteinExistence type="predicted"/>
<feature type="transmembrane region" description="Helical" evidence="1">
    <location>
        <begin position="39"/>
        <end position="58"/>
    </location>
</feature>
<reference evidence="3" key="1">
    <citation type="submission" date="2016-11" db="EMBL/GenBank/DDBJ databases">
        <authorList>
            <person name="Varghese N."/>
            <person name="Submissions S."/>
        </authorList>
    </citation>
    <scope>NUCLEOTIDE SEQUENCE [LARGE SCALE GENOMIC DNA]</scope>
    <source>
        <strain evidence="3">DSM 29440</strain>
    </source>
</reference>
<accession>A0A1N6F141</accession>
<keyword evidence="1" id="KW-0812">Transmembrane</keyword>
<feature type="transmembrane region" description="Helical" evidence="1">
    <location>
        <begin position="64"/>
        <end position="83"/>
    </location>
</feature>
<keyword evidence="1" id="KW-0472">Membrane</keyword>
<organism evidence="2 3">
    <name type="scientific">Vannielia litorea</name>
    <dbReference type="NCBI Taxonomy" id="1217970"/>
    <lineage>
        <taxon>Bacteria</taxon>
        <taxon>Pseudomonadati</taxon>
        <taxon>Pseudomonadota</taxon>
        <taxon>Alphaproteobacteria</taxon>
        <taxon>Rhodobacterales</taxon>
        <taxon>Paracoccaceae</taxon>
        <taxon>Vannielia</taxon>
    </lineage>
</organism>
<keyword evidence="3" id="KW-1185">Reference proteome</keyword>
<evidence type="ECO:0000313" key="2">
    <source>
        <dbReference type="EMBL" id="SIN88946.1"/>
    </source>
</evidence>